<evidence type="ECO:0000313" key="3">
    <source>
        <dbReference type="Proteomes" id="UP001501474"/>
    </source>
</evidence>
<evidence type="ECO:0000259" key="1">
    <source>
        <dbReference type="Pfam" id="PF22400"/>
    </source>
</evidence>
<gene>
    <name evidence="2" type="ORF">GCM10010104_70460</name>
</gene>
<evidence type="ECO:0000313" key="2">
    <source>
        <dbReference type="EMBL" id="GAA2262888.1"/>
    </source>
</evidence>
<dbReference type="EMBL" id="BAAART010000235">
    <property type="protein sequence ID" value="GAA2262888.1"/>
    <property type="molecule type" value="Genomic_DNA"/>
</dbReference>
<protein>
    <recommendedName>
        <fullName evidence="1">DUF6980 domain-containing protein</fullName>
    </recommendedName>
</protein>
<name>A0ABP5RMA9_9ACTN</name>
<feature type="domain" description="DUF6980" evidence="1">
    <location>
        <begin position="6"/>
        <end position="102"/>
    </location>
</feature>
<reference evidence="3" key="1">
    <citation type="journal article" date="2019" name="Int. J. Syst. Evol. Microbiol.">
        <title>The Global Catalogue of Microorganisms (GCM) 10K type strain sequencing project: providing services to taxonomists for standard genome sequencing and annotation.</title>
        <authorList>
            <consortium name="The Broad Institute Genomics Platform"/>
            <consortium name="The Broad Institute Genome Sequencing Center for Infectious Disease"/>
            <person name="Wu L."/>
            <person name="Ma J."/>
        </authorList>
    </citation>
    <scope>NUCLEOTIDE SEQUENCE [LARGE SCALE GENOMIC DNA]</scope>
    <source>
        <strain evidence="3">JCM 3053</strain>
    </source>
</reference>
<comment type="caution">
    <text evidence="2">The sequence shown here is derived from an EMBL/GenBank/DDBJ whole genome shotgun (WGS) entry which is preliminary data.</text>
</comment>
<dbReference type="InterPro" id="IPR053918">
    <property type="entry name" value="DUF6980"/>
</dbReference>
<organism evidence="2 3">
    <name type="scientific">Streptomyces indiaensis</name>
    <dbReference type="NCBI Taxonomy" id="284033"/>
    <lineage>
        <taxon>Bacteria</taxon>
        <taxon>Bacillati</taxon>
        <taxon>Actinomycetota</taxon>
        <taxon>Actinomycetes</taxon>
        <taxon>Kitasatosporales</taxon>
        <taxon>Streptomycetaceae</taxon>
        <taxon>Streptomyces</taxon>
    </lineage>
</organism>
<proteinExistence type="predicted"/>
<dbReference type="RefSeq" id="WP_234749841.1">
    <property type="nucleotide sequence ID" value="NZ_BAAART010000235.1"/>
</dbReference>
<dbReference type="Proteomes" id="UP001501474">
    <property type="component" value="Unassembled WGS sequence"/>
</dbReference>
<accession>A0ABP5RMA9</accession>
<sequence length="107" mass="12427">MTQPPKHCCEAMNDRVNVRCDRHDDPFDCPDALVGFTATFQEYGLIIHDGGRSSITIAFCPWCGRRLPESQRDRWFDELERRGIDPAEDEVPAEFQDDRWLASRRGK</sequence>
<dbReference type="Pfam" id="PF22400">
    <property type="entry name" value="DUF6980"/>
    <property type="match status" value="1"/>
</dbReference>
<keyword evidence="3" id="KW-1185">Reference proteome</keyword>